<sequence length="468" mass="50024">MASDQSVAVGSQPPPSVVGNAFVQQFYRILHQSPHLVHRFYQESSKLGRVDGNGVMDSVTTLQAIHEKIVASGQLTAEIKTVDAQDSLNGGVIVLVTGYLTGIDLGRKNFTQTFFLAPQDKGYFVLNDIFRYVAEGGHQMENAEFANGTFASLSSEQHSPPREQAIQEQMPPPKLEEEENGEEVYNPPQEQEDPAIVEEAPEEEVVDEVSSIPQMVVAVATPASTVHEEAPKKSYASIVKVMKENPAPLSVPNPSPARPKPDRHSTVAPRPAQVPEPPADRSNGAEDNNPQEAEADGYSIYIKSLPLSATPAQLEEEFKKFGPIRPGGIQVRSHKMQGFCFGFVQFEVASAVQSAIEASPVVIGGRQAFVEEKRPTAPRASTRGRSAPGRVSGFRGDGPRGRGSYGSGRGSFGRGDYNNRGDFGNRGGGRANHGGDVGYHSGGRGNRSGSFTGNSSPKNVAPGVPAPA</sequence>
<dbReference type="CDD" id="cd00780">
    <property type="entry name" value="NTF2"/>
    <property type="match status" value="1"/>
</dbReference>
<dbReference type="PANTHER" id="PTHR10693:SF20">
    <property type="entry name" value="AT27578P"/>
    <property type="match status" value="1"/>
</dbReference>
<dbReference type="GO" id="GO:0005829">
    <property type="term" value="C:cytosol"/>
    <property type="evidence" value="ECO:0007669"/>
    <property type="project" value="TreeGrafter"/>
</dbReference>
<feature type="region of interest" description="Disordered" evidence="3">
    <location>
        <begin position="246"/>
        <end position="292"/>
    </location>
</feature>
<dbReference type="Gene3D" id="3.30.70.330">
    <property type="match status" value="1"/>
</dbReference>
<dbReference type="PANTHER" id="PTHR10693">
    <property type="entry name" value="RAS GTPASE-ACTIVATING PROTEIN-BINDING PROTEIN"/>
    <property type="match status" value="1"/>
</dbReference>
<name>A0A5P1E6Z3_ASPOF</name>
<feature type="region of interest" description="Disordered" evidence="3">
    <location>
        <begin position="153"/>
        <end position="194"/>
    </location>
</feature>
<keyword evidence="1 2" id="KW-0694">RNA-binding</keyword>
<dbReference type="PROSITE" id="PS50177">
    <property type="entry name" value="NTF2_DOMAIN"/>
    <property type="match status" value="1"/>
</dbReference>
<proteinExistence type="predicted"/>
<dbReference type="InterPro" id="IPR000504">
    <property type="entry name" value="RRM_dom"/>
</dbReference>
<dbReference type="AlphaFoldDB" id="A0A5P1E6Z3"/>
<gene>
    <name evidence="6" type="ORF">A4U43_C09F11880</name>
</gene>
<dbReference type="SUPFAM" id="SSF54928">
    <property type="entry name" value="RNA-binding domain, RBD"/>
    <property type="match status" value="1"/>
</dbReference>
<dbReference type="PROSITE" id="PS50102">
    <property type="entry name" value="RRM"/>
    <property type="match status" value="1"/>
</dbReference>
<evidence type="ECO:0000256" key="1">
    <source>
        <dbReference type="ARBA" id="ARBA00022884"/>
    </source>
</evidence>
<dbReference type="InterPro" id="IPR002075">
    <property type="entry name" value="NTF2_dom"/>
</dbReference>
<dbReference type="EMBL" id="CM007389">
    <property type="protein sequence ID" value="ONK58394.1"/>
    <property type="molecule type" value="Genomic_DNA"/>
</dbReference>
<dbReference type="FunFam" id="3.10.450.50:FF:000003">
    <property type="entry name" value="Nuclear transport factor 2 family protein"/>
    <property type="match status" value="1"/>
</dbReference>
<evidence type="ECO:0000259" key="4">
    <source>
        <dbReference type="PROSITE" id="PS50102"/>
    </source>
</evidence>
<evidence type="ECO:0008006" key="8">
    <source>
        <dbReference type="Google" id="ProtNLM"/>
    </source>
</evidence>
<dbReference type="Pfam" id="PF02136">
    <property type="entry name" value="NTF2"/>
    <property type="match status" value="1"/>
</dbReference>
<evidence type="ECO:0000313" key="7">
    <source>
        <dbReference type="Proteomes" id="UP000243459"/>
    </source>
</evidence>
<dbReference type="Proteomes" id="UP000243459">
    <property type="component" value="Chromosome 9"/>
</dbReference>
<feature type="domain" description="NTF2" evidence="5">
    <location>
        <begin position="18"/>
        <end position="132"/>
    </location>
</feature>
<dbReference type="OMA" id="VNNIHQV"/>
<organism evidence="6 7">
    <name type="scientific">Asparagus officinalis</name>
    <name type="common">Garden asparagus</name>
    <dbReference type="NCBI Taxonomy" id="4686"/>
    <lineage>
        <taxon>Eukaryota</taxon>
        <taxon>Viridiplantae</taxon>
        <taxon>Streptophyta</taxon>
        <taxon>Embryophyta</taxon>
        <taxon>Tracheophyta</taxon>
        <taxon>Spermatophyta</taxon>
        <taxon>Magnoliopsida</taxon>
        <taxon>Liliopsida</taxon>
        <taxon>Asparagales</taxon>
        <taxon>Asparagaceae</taxon>
        <taxon>Asparagoideae</taxon>
        <taxon>Asparagus</taxon>
    </lineage>
</organism>
<dbReference type="GO" id="GO:1990904">
    <property type="term" value="C:ribonucleoprotein complex"/>
    <property type="evidence" value="ECO:0007669"/>
    <property type="project" value="TreeGrafter"/>
</dbReference>
<dbReference type="InterPro" id="IPR035979">
    <property type="entry name" value="RBD_domain_sf"/>
</dbReference>
<feature type="compositionally biased region" description="Gly residues" evidence="3">
    <location>
        <begin position="401"/>
        <end position="413"/>
    </location>
</feature>
<evidence type="ECO:0000256" key="3">
    <source>
        <dbReference type="SAM" id="MobiDB-lite"/>
    </source>
</evidence>
<dbReference type="InterPro" id="IPR032710">
    <property type="entry name" value="NTF2-like_dom_sf"/>
</dbReference>
<dbReference type="GO" id="GO:0003729">
    <property type="term" value="F:mRNA binding"/>
    <property type="evidence" value="ECO:0007669"/>
    <property type="project" value="TreeGrafter"/>
</dbReference>
<accession>A0A5P1E6Z3</accession>
<dbReference type="Gramene" id="ONK58394">
    <property type="protein sequence ID" value="ONK58394"/>
    <property type="gene ID" value="A4U43_C09F11880"/>
</dbReference>
<dbReference type="Pfam" id="PF00076">
    <property type="entry name" value="RRM_1"/>
    <property type="match status" value="1"/>
</dbReference>
<feature type="compositionally biased region" description="Polar residues" evidence="3">
    <location>
        <begin position="447"/>
        <end position="458"/>
    </location>
</feature>
<keyword evidence="7" id="KW-1185">Reference proteome</keyword>
<evidence type="ECO:0000256" key="2">
    <source>
        <dbReference type="PROSITE-ProRule" id="PRU00176"/>
    </source>
</evidence>
<feature type="compositionally biased region" description="Pro residues" evidence="3">
    <location>
        <begin position="249"/>
        <end position="258"/>
    </location>
</feature>
<dbReference type="InterPro" id="IPR018222">
    <property type="entry name" value="Nuclear_transport_factor_2_euk"/>
</dbReference>
<evidence type="ECO:0000259" key="5">
    <source>
        <dbReference type="PROSITE" id="PS50177"/>
    </source>
</evidence>
<feature type="compositionally biased region" description="Gly residues" evidence="3">
    <location>
        <begin position="424"/>
        <end position="446"/>
    </location>
</feature>
<feature type="region of interest" description="Disordered" evidence="3">
    <location>
        <begin position="373"/>
        <end position="468"/>
    </location>
</feature>
<feature type="domain" description="RRM" evidence="4">
    <location>
        <begin position="298"/>
        <end position="375"/>
    </location>
</feature>
<dbReference type="Gene3D" id="3.10.450.50">
    <property type="match status" value="1"/>
</dbReference>
<protein>
    <recommendedName>
        <fullName evidence="8">NTF2 domain-containing protein</fullName>
    </recommendedName>
</protein>
<dbReference type="SUPFAM" id="SSF54427">
    <property type="entry name" value="NTF2-like"/>
    <property type="match status" value="1"/>
</dbReference>
<reference evidence="7" key="1">
    <citation type="journal article" date="2017" name="Nat. Commun.">
        <title>The asparagus genome sheds light on the origin and evolution of a young Y chromosome.</title>
        <authorList>
            <person name="Harkess A."/>
            <person name="Zhou J."/>
            <person name="Xu C."/>
            <person name="Bowers J.E."/>
            <person name="Van der Hulst R."/>
            <person name="Ayyampalayam S."/>
            <person name="Mercati F."/>
            <person name="Riccardi P."/>
            <person name="McKain M.R."/>
            <person name="Kakrana A."/>
            <person name="Tang H."/>
            <person name="Ray J."/>
            <person name="Groenendijk J."/>
            <person name="Arikit S."/>
            <person name="Mathioni S.M."/>
            <person name="Nakano M."/>
            <person name="Shan H."/>
            <person name="Telgmann-Rauber A."/>
            <person name="Kanno A."/>
            <person name="Yue Z."/>
            <person name="Chen H."/>
            <person name="Li W."/>
            <person name="Chen Y."/>
            <person name="Xu X."/>
            <person name="Zhang Y."/>
            <person name="Luo S."/>
            <person name="Chen H."/>
            <person name="Gao J."/>
            <person name="Mao Z."/>
            <person name="Pires J.C."/>
            <person name="Luo M."/>
            <person name="Kudrna D."/>
            <person name="Wing R.A."/>
            <person name="Meyers B.C."/>
            <person name="Yi K."/>
            <person name="Kong H."/>
            <person name="Lavrijsen P."/>
            <person name="Sunseri F."/>
            <person name="Falavigna A."/>
            <person name="Ye Y."/>
            <person name="Leebens-Mack J.H."/>
            <person name="Chen G."/>
        </authorList>
    </citation>
    <scope>NUCLEOTIDE SEQUENCE [LARGE SCALE GENOMIC DNA]</scope>
    <source>
        <strain evidence="7">cv. DH0086</strain>
    </source>
</reference>
<dbReference type="CDD" id="cd00590">
    <property type="entry name" value="RRM_SF"/>
    <property type="match status" value="1"/>
</dbReference>
<dbReference type="InterPro" id="IPR039539">
    <property type="entry name" value="Ras_GTPase_bind_prot"/>
</dbReference>
<dbReference type="InterPro" id="IPR012677">
    <property type="entry name" value="Nucleotide-bd_a/b_plait_sf"/>
</dbReference>
<dbReference type="SMART" id="SM00360">
    <property type="entry name" value="RRM"/>
    <property type="match status" value="1"/>
</dbReference>
<evidence type="ECO:0000313" key="6">
    <source>
        <dbReference type="EMBL" id="ONK58394.1"/>
    </source>
</evidence>